<dbReference type="AlphaFoldDB" id="A0A833QWK6"/>
<dbReference type="FunFam" id="3.30.360.10:FF:000006">
    <property type="entry name" value="Bifunctional aspartokinase/homoserine dehydrogenase"/>
    <property type="match status" value="1"/>
</dbReference>
<evidence type="ECO:0000256" key="9">
    <source>
        <dbReference type="ARBA" id="ARBA00023002"/>
    </source>
</evidence>
<evidence type="ECO:0000256" key="13">
    <source>
        <dbReference type="PIRSR" id="PIRSR036497-1"/>
    </source>
</evidence>
<dbReference type="GO" id="GO:0009088">
    <property type="term" value="P:threonine biosynthetic process"/>
    <property type="evidence" value="ECO:0007669"/>
    <property type="project" value="UniProtKB-UniPathway"/>
</dbReference>
<keyword evidence="6 12" id="KW-0028">Amino-acid biosynthesis</keyword>
<comment type="catalytic activity">
    <reaction evidence="11">
        <text>L-homoserine + NADP(+) = L-aspartate 4-semialdehyde + NADPH + H(+)</text>
        <dbReference type="Rhea" id="RHEA:15761"/>
        <dbReference type="ChEBI" id="CHEBI:15378"/>
        <dbReference type="ChEBI" id="CHEBI:57476"/>
        <dbReference type="ChEBI" id="CHEBI:57783"/>
        <dbReference type="ChEBI" id="CHEBI:58349"/>
        <dbReference type="ChEBI" id="CHEBI:537519"/>
        <dbReference type="EC" id="1.1.1.3"/>
    </reaction>
    <physiologicalReaction direction="right-to-left" evidence="11">
        <dbReference type="Rhea" id="RHEA:15763"/>
    </physiologicalReaction>
</comment>
<dbReference type="OrthoDB" id="67851at2759"/>
<evidence type="ECO:0000256" key="16">
    <source>
        <dbReference type="RuleBase" id="RU004171"/>
    </source>
</evidence>
<dbReference type="PIRSF" id="PIRSF036497">
    <property type="entry name" value="HDH_short"/>
    <property type="match status" value="1"/>
</dbReference>
<feature type="active site" description="Proton donor" evidence="13">
    <location>
        <position position="239"/>
    </location>
</feature>
<comment type="cofactor">
    <cofactor evidence="1">
        <name>a metal cation</name>
        <dbReference type="ChEBI" id="CHEBI:25213"/>
    </cofactor>
</comment>
<keyword evidence="7 12" id="KW-0791">Threonine biosynthesis</keyword>
<dbReference type="SUPFAM" id="SSF55347">
    <property type="entry name" value="Glyceraldehyde-3-phosphate dehydrogenase-like, C-terminal domain"/>
    <property type="match status" value="1"/>
</dbReference>
<gene>
    <name evidence="18" type="ORF">FCM35_KLT07390</name>
</gene>
<dbReference type="Pfam" id="PF00742">
    <property type="entry name" value="Homoserine_dh"/>
    <property type="match status" value="1"/>
</dbReference>
<dbReference type="GO" id="GO:0009086">
    <property type="term" value="P:methionine biosynthetic process"/>
    <property type="evidence" value="ECO:0007669"/>
    <property type="project" value="UniProtKB-KW"/>
</dbReference>
<dbReference type="Gene3D" id="3.30.360.10">
    <property type="entry name" value="Dihydrodipicolinate Reductase, domain 2"/>
    <property type="match status" value="1"/>
</dbReference>
<feature type="binding site" evidence="14">
    <location>
        <position position="224"/>
    </location>
    <ligand>
        <name>L-homoserine</name>
        <dbReference type="ChEBI" id="CHEBI:57476"/>
    </ligand>
</feature>
<evidence type="ECO:0000256" key="14">
    <source>
        <dbReference type="PIRSR" id="PIRSR036497-2"/>
    </source>
</evidence>
<dbReference type="UniPathway" id="UPA00050">
    <property type="reaction ID" value="UER00063"/>
</dbReference>
<dbReference type="Gene3D" id="3.40.50.720">
    <property type="entry name" value="NAD(P)-binding Rossmann-like Domain"/>
    <property type="match status" value="1"/>
</dbReference>
<evidence type="ECO:0000256" key="10">
    <source>
        <dbReference type="ARBA" id="ARBA00023167"/>
    </source>
</evidence>
<organism evidence="18 19">
    <name type="scientific">Carex littledalei</name>
    <dbReference type="NCBI Taxonomy" id="544730"/>
    <lineage>
        <taxon>Eukaryota</taxon>
        <taxon>Viridiplantae</taxon>
        <taxon>Streptophyta</taxon>
        <taxon>Embryophyta</taxon>
        <taxon>Tracheophyta</taxon>
        <taxon>Spermatophyta</taxon>
        <taxon>Magnoliopsida</taxon>
        <taxon>Liliopsida</taxon>
        <taxon>Poales</taxon>
        <taxon>Cyperaceae</taxon>
        <taxon>Cyperoideae</taxon>
        <taxon>Cariceae</taxon>
        <taxon>Carex</taxon>
        <taxon>Carex subgen. Euthyceras</taxon>
    </lineage>
</organism>
<comment type="pathway">
    <text evidence="2 15">Amino-acid biosynthesis; L-threonine biosynthesis; L-threonine from L-aspartate: step 3/5.</text>
</comment>
<proteinExistence type="inferred from homology"/>
<dbReference type="InterPro" id="IPR001342">
    <property type="entry name" value="HDH_cat"/>
</dbReference>
<dbReference type="InterPro" id="IPR036291">
    <property type="entry name" value="NAD(P)-bd_dom_sf"/>
</dbReference>
<reference evidence="18" key="1">
    <citation type="submission" date="2020-01" db="EMBL/GenBank/DDBJ databases">
        <title>Genome sequence of Kobresia littledalei, the first chromosome-level genome in the family Cyperaceae.</title>
        <authorList>
            <person name="Qu G."/>
        </authorList>
    </citation>
    <scope>NUCLEOTIDE SEQUENCE</scope>
    <source>
        <strain evidence="18">C.B.Clarke</strain>
        <tissue evidence="18">Leaf</tissue>
    </source>
</reference>
<evidence type="ECO:0000256" key="8">
    <source>
        <dbReference type="ARBA" id="ARBA00022857"/>
    </source>
</evidence>
<comment type="caution">
    <text evidence="18">The sequence shown here is derived from an EMBL/GenBank/DDBJ whole genome shotgun (WGS) entry which is preliminary data.</text>
</comment>
<protein>
    <recommendedName>
        <fullName evidence="5 12">Homoserine dehydrogenase</fullName>
        <shortName evidence="12">HDH</shortName>
        <ecNumber evidence="5 12">1.1.1.3</ecNumber>
    </recommendedName>
</protein>
<dbReference type="GO" id="GO:0004412">
    <property type="term" value="F:homoserine dehydrogenase activity"/>
    <property type="evidence" value="ECO:0007669"/>
    <property type="project" value="UniProtKB-EC"/>
</dbReference>
<evidence type="ECO:0000313" key="18">
    <source>
        <dbReference type="EMBL" id="KAF3327272.1"/>
    </source>
</evidence>
<dbReference type="FunFam" id="3.40.50.720:FF:000393">
    <property type="entry name" value="Homoserine dehydrogenase"/>
    <property type="match status" value="1"/>
</dbReference>
<evidence type="ECO:0000256" key="5">
    <source>
        <dbReference type="ARBA" id="ARBA00013213"/>
    </source>
</evidence>
<evidence type="ECO:0000256" key="15">
    <source>
        <dbReference type="RuleBase" id="RU000579"/>
    </source>
</evidence>
<dbReference type="EMBL" id="SWLB01000017">
    <property type="protein sequence ID" value="KAF3327272.1"/>
    <property type="molecule type" value="Genomic_DNA"/>
</dbReference>
<dbReference type="InterPro" id="IPR019811">
    <property type="entry name" value="HDH_CS"/>
</dbReference>
<dbReference type="UniPathway" id="UPA00051">
    <property type="reaction ID" value="UER00465"/>
</dbReference>
<keyword evidence="8 12" id="KW-0521">NADP</keyword>
<dbReference type="SUPFAM" id="SSF51735">
    <property type="entry name" value="NAD(P)-binding Rossmann-fold domains"/>
    <property type="match status" value="1"/>
</dbReference>
<dbReference type="InterPro" id="IPR022697">
    <property type="entry name" value="HDH_short"/>
</dbReference>
<accession>A0A833QWK6</accession>
<keyword evidence="19" id="KW-1185">Reference proteome</keyword>
<comment type="pathway">
    <text evidence="3 15">Amino-acid biosynthesis; L-methionine biosynthesis via de novo pathway; L-homoserine from L-aspartate: step 3/3.</text>
</comment>
<dbReference type="Proteomes" id="UP000623129">
    <property type="component" value="Unassembled WGS sequence"/>
</dbReference>
<dbReference type="PANTHER" id="PTHR43070:SF3">
    <property type="entry name" value="HOMOSERINE DEHYDROGENASE"/>
    <property type="match status" value="1"/>
</dbReference>
<comment type="similarity">
    <text evidence="4 12 16">Belongs to the homoserine dehydrogenase family.</text>
</comment>
<keyword evidence="9 12" id="KW-0560">Oxidoreductase</keyword>
<evidence type="ECO:0000256" key="11">
    <source>
        <dbReference type="ARBA" id="ARBA00048841"/>
    </source>
</evidence>
<evidence type="ECO:0000256" key="3">
    <source>
        <dbReference type="ARBA" id="ARBA00005062"/>
    </source>
</evidence>
<evidence type="ECO:0000259" key="17">
    <source>
        <dbReference type="Pfam" id="PF00742"/>
    </source>
</evidence>
<evidence type="ECO:0000313" key="19">
    <source>
        <dbReference type="Proteomes" id="UP000623129"/>
    </source>
</evidence>
<dbReference type="PANTHER" id="PTHR43070">
    <property type="match status" value="1"/>
</dbReference>
<dbReference type="EC" id="1.1.1.3" evidence="5 12"/>
<evidence type="ECO:0000256" key="7">
    <source>
        <dbReference type="ARBA" id="ARBA00022697"/>
    </source>
</evidence>
<evidence type="ECO:0000256" key="12">
    <source>
        <dbReference type="PIRNR" id="PIRNR036497"/>
    </source>
</evidence>
<evidence type="ECO:0000256" key="6">
    <source>
        <dbReference type="ARBA" id="ARBA00022605"/>
    </source>
</evidence>
<sequence>MKSIPIILLGCGGVGRQLLHHIISCRSIHYKQGIVIKVVGVSDSRSLLVSDDIMLTGMEDEFLAAICHAKSAGSPLKSPLNLGHCRLFTEKEAVEKIVATASSLGGTTGLAVVDCSASAETIDVLKHVSSLGSCVILANKKPLTCAIEDFEKLAFHFRRIRFESTVGAGLPVIASVTRLISSGDPISRIVGSLSGTLGYVMSELEDGKAFSEIVRAAKSLGYTEPDPRDDLSGMDIARKGLILARLLGWRINLADIKIESLYPSEFGPDSMSTEDFLAKGLSHLDEKLKERVATASLKGNVLRYVCVIQDLRCNVGIQELPKDSALGRLRGSDNVVEIYSRCYEKSPLVIQGAGAGNDTTAAGVLADIIDLQDLFA</sequence>
<feature type="domain" description="Homoserine dehydrogenase catalytic" evidence="17">
    <location>
        <begin position="171"/>
        <end position="369"/>
    </location>
</feature>
<evidence type="ECO:0000256" key="4">
    <source>
        <dbReference type="ARBA" id="ARBA00006753"/>
    </source>
</evidence>
<name>A0A833QWK6_9POAL</name>
<feature type="binding site" evidence="14">
    <location>
        <begin position="10"/>
        <end position="15"/>
    </location>
    <ligand>
        <name>NADP(+)</name>
        <dbReference type="ChEBI" id="CHEBI:58349"/>
    </ligand>
</feature>
<feature type="binding site" evidence="14">
    <location>
        <position position="140"/>
    </location>
    <ligand>
        <name>NADPH</name>
        <dbReference type="ChEBI" id="CHEBI:57783"/>
    </ligand>
</feature>
<evidence type="ECO:0000256" key="2">
    <source>
        <dbReference type="ARBA" id="ARBA00005056"/>
    </source>
</evidence>
<dbReference type="PROSITE" id="PS01042">
    <property type="entry name" value="HOMOSER_DHGENASE"/>
    <property type="match status" value="1"/>
</dbReference>
<dbReference type="InterPro" id="IPR011147">
    <property type="entry name" value="Bifunc_Aspkin/hSer_DH"/>
</dbReference>
<evidence type="ECO:0000256" key="1">
    <source>
        <dbReference type="ARBA" id="ARBA00001920"/>
    </source>
</evidence>
<keyword evidence="10 12" id="KW-0486">Methionine biosynthesis</keyword>